<keyword evidence="1" id="KW-0472">Membrane</keyword>
<gene>
    <name evidence="2" type="ORF">SAMN05660359_00401</name>
</gene>
<feature type="transmembrane region" description="Helical" evidence="1">
    <location>
        <begin position="166"/>
        <end position="185"/>
    </location>
</feature>
<keyword evidence="1" id="KW-0812">Transmembrane</keyword>
<evidence type="ECO:0000313" key="3">
    <source>
        <dbReference type="Proteomes" id="UP000183642"/>
    </source>
</evidence>
<evidence type="ECO:0000313" key="2">
    <source>
        <dbReference type="EMBL" id="SFN88035.1"/>
    </source>
</evidence>
<organism evidence="2 3">
    <name type="scientific">Geodermatophilus obscurus</name>
    <dbReference type="NCBI Taxonomy" id="1861"/>
    <lineage>
        <taxon>Bacteria</taxon>
        <taxon>Bacillati</taxon>
        <taxon>Actinomycetota</taxon>
        <taxon>Actinomycetes</taxon>
        <taxon>Geodermatophilales</taxon>
        <taxon>Geodermatophilaceae</taxon>
        <taxon>Geodermatophilus</taxon>
    </lineage>
</organism>
<keyword evidence="3" id="KW-1185">Reference proteome</keyword>
<protein>
    <submittedName>
        <fullName evidence="2">Uncharacterized protein</fullName>
    </submittedName>
</protein>
<sequence length="275" mass="29612">MDPYGGFEPQVGEIRALRTFRIGPDGALYPLFSNDAWHDGANTARCLKEHRTPHPSPAPDCTCGFYAFGGEQWVGDHPRSRHVLAVVACWGRVIAGSRGLRAEHCRIEALWLSAAVPAGLVERVLHNHPSVAVHRDRSRMLAEHPPTELDCYERPGGGRGRPVGRLWWSAAIAAAVLGVLPAHWLGGAQNAVLVSVVLGTAFAVAALPVARRGSDVDVSGRRLLCLATSIWLVASFLGPLGSVFVRLPLLQAVSIVGLQHVCLLIEGRRIPAQIL</sequence>
<evidence type="ECO:0000256" key="1">
    <source>
        <dbReference type="SAM" id="Phobius"/>
    </source>
</evidence>
<reference evidence="3" key="1">
    <citation type="submission" date="2016-10" db="EMBL/GenBank/DDBJ databases">
        <authorList>
            <person name="Varghese N."/>
            <person name="Submissions S."/>
        </authorList>
    </citation>
    <scope>NUCLEOTIDE SEQUENCE [LARGE SCALE GENOMIC DNA]</scope>
    <source>
        <strain evidence="3">DSM 43161</strain>
    </source>
</reference>
<proteinExistence type="predicted"/>
<feature type="transmembrane region" description="Helical" evidence="1">
    <location>
        <begin position="222"/>
        <end position="241"/>
    </location>
</feature>
<dbReference type="AlphaFoldDB" id="A0A1I5CLY1"/>
<name>A0A1I5CLY1_9ACTN</name>
<dbReference type="EMBL" id="FOWE01000001">
    <property type="protein sequence ID" value="SFN88035.1"/>
    <property type="molecule type" value="Genomic_DNA"/>
</dbReference>
<dbReference type="RefSeq" id="WP_075011819.1">
    <property type="nucleotide sequence ID" value="NZ_FOWE01000001.1"/>
</dbReference>
<accession>A0A1I5CLY1</accession>
<feature type="transmembrane region" description="Helical" evidence="1">
    <location>
        <begin position="191"/>
        <end position="210"/>
    </location>
</feature>
<keyword evidence="1" id="KW-1133">Transmembrane helix</keyword>
<dbReference type="Proteomes" id="UP000183642">
    <property type="component" value="Unassembled WGS sequence"/>
</dbReference>